<dbReference type="Pfam" id="PF02806">
    <property type="entry name" value="Alpha-amylase_C"/>
    <property type="match status" value="1"/>
</dbReference>
<protein>
    <recommendedName>
        <fullName evidence="4">1,4-alpha-glucan branching enzyme</fullName>
        <ecNumber evidence="4">2.4.1.18</ecNumber>
    </recommendedName>
</protein>
<dbReference type="OMA" id="FTESHEQ"/>
<dbReference type="CDD" id="cd11322">
    <property type="entry name" value="AmyAc_Glg_BE"/>
    <property type="match status" value="1"/>
</dbReference>
<dbReference type="InterPro" id="IPR006047">
    <property type="entry name" value="GH13_cat_dom"/>
</dbReference>
<dbReference type="GO" id="GO:0005829">
    <property type="term" value="C:cytosol"/>
    <property type="evidence" value="ECO:0007669"/>
    <property type="project" value="TreeGrafter"/>
</dbReference>
<evidence type="ECO:0000256" key="4">
    <source>
        <dbReference type="ARBA" id="ARBA00012541"/>
    </source>
</evidence>
<dbReference type="UniPathway" id="UPA00164"/>
<dbReference type="Gene3D" id="3.20.20.80">
    <property type="entry name" value="Glycosidases"/>
    <property type="match status" value="1"/>
</dbReference>
<dbReference type="VEuPathDB" id="CryptoDB:Vbra_16998"/>
<dbReference type="GO" id="GO:0003844">
    <property type="term" value="F:1,4-alpha-glucan branching enzyme activity"/>
    <property type="evidence" value="ECO:0007669"/>
    <property type="project" value="UniProtKB-EC"/>
</dbReference>
<keyword evidence="8" id="KW-0119">Carbohydrate metabolism</keyword>
<dbReference type="SUPFAM" id="SSF51445">
    <property type="entry name" value="(Trans)glycosidases"/>
    <property type="match status" value="1"/>
</dbReference>
<dbReference type="InterPro" id="IPR013780">
    <property type="entry name" value="Glyco_hydro_b"/>
</dbReference>
<feature type="region of interest" description="Disordered" evidence="9">
    <location>
        <begin position="862"/>
        <end position="899"/>
    </location>
</feature>
<dbReference type="AlphaFoldDB" id="A0A0G4G4K1"/>
<feature type="compositionally biased region" description="Polar residues" evidence="9">
    <location>
        <begin position="1"/>
        <end position="16"/>
    </location>
</feature>
<name>A0A0G4G4K1_VITBC</name>
<dbReference type="InterPro" id="IPR004193">
    <property type="entry name" value="Glyco_hydro_13_N"/>
</dbReference>
<evidence type="ECO:0000313" key="11">
    <source>
        <dbReference type="EMBL" id="CEM23190.1"/>
    </source>
</evidence>
<dbReference type="GO" id="GO:0004553">
    <property type="term" value="F:hydrolase activity, hydrolyzing O-glycosyl compounds"/>
    <property type="evidence" value="ECO:0007669"/>
    <property type="project" value="InterPro"/>
</dbReference>
<dbReference type="EC" id="2.4.1.18" evidence="4"/>
<organism evidence="11 12">
    <name type="scientific">Vitrella brassicaformis (strain CCMP3155)</name>
    <dbReference type="NCBI Taxonomy" id="1169540"/>
    <lineage>
        <taxon>Eukaryota</taxon>
        <taxon>Sar</taxon>
        <taxon>Alveolata</taxon>
        <taxon>Colpodellida</taxon>
        <taxon>Vitrellaceae</taxon>
        <taxon>Vitrella</taxon>
    </lineage>
</organism>
<dbReference type="SUPFAM" id="SSF81296">
    <property type="entry name" value="E set domains"/>
    <property type="match status" value="2"/>
</dbReference>
<feature type="compositionally biased region" description="Basic and acidic residues" evidence="9">
    <location>
        <begin position="862"/>
        <end position="878"/>
    </location>
</feature>
<comment type="similarity">
    <text evidence="3">Belongs to the glycosyl hydrolase 13 family. GlgB subfamily.</text>
</comment>
<dbReference type="PANTHER" id="PTHR43651">
    <property type="entry name" value="1,4-ALPHA-GLUCAN-BRANCHING ENZYME"/>
    <property type="match status" value="1"/>
</dbReference>
<evidence type="ECO:0000256" key="9">
    <source>
        <dbReference type="SAM" id="MobiDB-lite"/>
    </source>
</evidence>
<feature type="compositionally biased region" description="Basic and acidic residues" evidence="9">
    <location>
        <begin position="27"/>
        <end position="41"/>
    </location>
</feature>
<evidence type="ECO:0000256" key="7">
    <source>
        <dbReference type="ARBA" id="ARBA00023056"/>
    </source>
</evidence>
<keyword evidence="12" id="KW-1185">Reference proteome</keyword>
<dbReference type="NCBIfam" id="NF008967">
    <property type="entry name" value="PRK12313.1"/>
    <property type="match status" value="1"/>
</dbReference>
<dbReference type="GO" id="GO:0043169">
    <property type="term" value="F:cation binding"/>
    <property type="evidence" value="ECO:0007669"/>
    <property type="project" value="InterPro"/>
</dbReference>
<dbReference type="Gene3D" id="2.60.40.1180">
    <property type="entry name" value="Golgi alpha-mannosidase II"/>
    <property type="match status" value="1"/>
</dbReference>
<evidence type="ECO:0000256" key="8">
    <source>
        <dbReference type="ARBA" id="ARBA00023277"/>
    </source>
</evidence>
<dbReference type="Gene3D" id="2.60.40.10">
    <property type="entry name" value="Immunoglobulins"/>
    <property type="match status" value="2"/>
</dbReference>
<dbReference type="InterPro" id="IPR006048">
    <property type="entry name" value="A-amylase/branching_C"/>
</dbReference>
<dbReference type="InterPro" id="IPR044143">
    <property type="entry name" value="GlgB_N_E_set_prok"/>
</dbReference>
<feature type="compositionally biased region" description="Gly residues" evidence="9">
    <location>
        <begin position="888"/>
        <end position="899"/>
    </location>
</feature>
<dbReference type="SUPFAM" id="SSF51011">
    <property type="entry name" value="Glycosyl hydrolase domain"/>
    <property type="match status" value="1"/>
</dbReference>
<dbReference type="GO" id="GO:0005978">
    <property type="term" value="P:glycogen biosynthetic process"/>
    <property type="evidence" value="ECO:0007669"/>
    <property type="project" value="UniProtKB-UniPathway"/>
</dbReference>
<dbReference type="OrthoDB" id="5590356at2759"/>
<dbReference type="InterPro" id="IPR013783">
    <property type="entry name" value="Ig-like_fold"/>
</dbReference>
<gene>
    <name evidence="11" type="ORF">Vbra_16998</name>
</gene>
<evidence type="ECO:0000259" key="10">
    <source>
        <dbReference type="SMART" id="SM00642"/>
    </source>
</evidence>
<dbReference type="Proteomes" id="UP000041254">
    <property type="component" value="Unassembled WGS sequence"/>
</dbReference>
<reference evidence="11 12" key="1">
    <citation type="submission" date="2014-11" db="EMBL/GenBank/DDBJ databases">
        <authorList>
            <person name="Zhu J."/>
            <person name="Qi W."/>
            <person name="Song R."/>
        </authorList>
    </citation>
    <scope>NUCLEOTIDE SEQUENCE [LARGE SCALE GENOMIC DNA]</scope>
</reference>
<keyword evidence="6" id="KW-0808">Transferase</keyword>
<dbReference type="NCBIfam" id="TIGR01515">
    <property type="entry name" value="branching_enzym"/>
    <property type="match status" value="1"/>
</dbReference>
<dbReference type="InterPro" id="IPR014756">
    <property type="entry name" value="Ig_E-set"/>
</dbReference>
<sequence length="899" mass="101948">MESVPETTHTATSVSVSEKGPRAGTGYKDDSPTSEYVDRPHTHGHAAIAQEGEGEDGRGERTKKPPLGGGSGVVTFEALNHVPSEISMQDDWIGLLHTGMCPDPYECLGCHPYKEEDGWTYYIIRAWIGHADRVRVRSLPSSSTCVMTNGPSGNSEPMELTKRADWLFEGTLRAKTPEGQEREAPDFEYEFLITYSGEPELPYRDPFSFKNLLMQKPEDLRKFASGSCWHVDDLMGSHYMDIDGSGLWGTRFSVWAPEARHVSVVGDWNGWDGRAHPLRKIAEYGVWEMFIPTALPGHKYKYRIITAGGGELFKVDLYAQEYENPPETASIISKCDDTYRPASEAFEWTDAEWMARRAELGRKGVVNQQPVSIYEVHLPSWMRGEDGRYLSYREIAPRLVSHLKAINFTHVEFMPLSHHPFEGSWGYQVTGQYAPYSRLGSADDLKHLINALHEAGIGVFLDLVPAHFCKDAWAVTWYDGSAAYEYSDPREGEHKEWGTGVFNFGRHEVRSFLLGAAYHWLRRYHVDGLRIDAVTSMIYKNHMRPAGQWLPNEYGGDSNLQAISLLQEMNWVVHEEWPGVVMMAEESTAWENVTRKEGNPGLGFDYKWDLGWMNDTLKYLTTPYNERPGQHNKLTFRGLYYRHEKWILPLSHDEVVSGKGSLLDKCACFGTAPYEDRIKTLRALYGYQVGQPGRPLLFMGGEIAMGREWRESKSVDWHEGEEDLRSKCCIWVSDLMGTYRTQPALHAGDDDGECFQWVDCDNASAMTVAFLRKWQYWWNDVLVICNFSGWTHGGYRLGVPHGGEWEVLLNSDDWKYGGTMKGPGNQAKVHADVGGVWGWHASIALDIPAYSCLVLLAPQPSDEDKERHIKERHDKEQQDQDQQQQQGQGQGEGEGQQKG</sequence>
<dbReference type="InterPro" id="IPR006407">
    <property type="entry name" value="GlgB"/>
</dbReference>
<comment type="catalytic activity">
    <reaction evidence="1">
        <text>Transfers a segment of a (1-&gt;4)-alpha-D-glucan chain to a primary hydroxy group in a similar glucan chain.</text>
        <dbReference type="EC" id="2.4.1.18"/>
    </reaction>
</comment>
<evidence type="ECO:0000313" key="12">
    <source>
        <dbReference type="Proteomes" id="UP000041254"/>
    </source>
</evidence>
<evidence type="ECO:0000256" key="3">
    <source>
        <dbReference type="ARBA" id="ARBA00009000"/>
    </source>
</evidence>
<feature type="domain" description="Glycosyl hydrolase family 13 catalytic" evidence="10">
    <location>
        <begin position="375"/>
        <end position="746"/>
    </location>
</feature>
<evidence type="ECO:0000256" key="5">
    <source>
        <dbReference type="ARBA" id="ARBA00022600"/>
    </source>
</evidence>
<evidence type="ECO:0000256" key="6">
    <source>
        <dbReference type="ARBA" id="ARBA00022679"/>
    </source>
</evidence>
<dbReference type="EMBL" id="CDMY01000562">
    <property type="protein sequence ID" value="CEM23190.1"/>
    <property type="molecule type" value="Genomic_DNA"/>
</dbReference>
<comment type="pathway">
    <text evidence="2">Glycan biosynthesis; glycogen biosynthesis.</text>
</comment>
<dbReference type="PhylomeDB" id="A0A0G4G4K1"/>
<dbReference type="Pfam" id="PF02922">
    <property type="entry name" value="CBM_48"/>
    <property type="match status" value="1"/>
</dbReference>
<dbReference type="SMART" id="SM00642">
    <property type="entry name" value="Aamy"/>
    <property type="match status" value="1"/>
</dbReference>
<dbReference type="STRING" id="1169540.A0A0G4G4K1"/>
<evidence type="ECO:0000256" key="2">
    <source>
        <dbReference type="ARBA" id="ARBA00004964"/>
    </source>
</evidence>
<keyword evidence="7" id="KW-0320">Glycogen biosynthesis</keyword>
<proteinExistence type="inferred from homology"/>
<accession>A0A0G4G4K1</accession>
<evidence type="ECO:0000256" key="1">
    <source>
        <dbReference type="ARBA" id="ARBA00000826"/>
    </source>
</evidence>
<dbReference type="PANTHER" id="PTHR43651:SF3">
    <property type="entry name" value="1,4-ALPHA-GLUCAN-BRANCHING ENZYME"/>
    <property type="match status" value="1"/>
</dbReference>
<dbReference type="InParanoid" id="A0A0G4G4K1"/>
<feature type="region of interest" description="Disordered" evidence="9">
    <location>
        <begin position="1"/>
        <end position="72"/>
    </location>
</feature>
<dbReference type="CDD" id="cd02855">
    <property type="entry name" value="E_set_GBE_prok_N"/>
    <property type="match status" value="1"/>
</dbReference>
<dbReference type="InterPro" id="IPR017853">
    <property type="entry name" value="GH"/>
</dbReference>
<keyword evidence="5" id="KW-0321">Glycogen metabolism</keyword>